<reference evidence="1 2" key="1">
    <citation type="journal article" date="2012" name="Genome Biol.">
        <title>Genome and low-iron response of an oceanic diatom adapted to chronic iron limitation.</title>
        <authorList>
            <person name="Lommer M."/>
            <person name="Specht M."/>
            <person name="Roy A.S."/>
            <person name="Kraemer L."/>
            <person name="Andreson R."/>
            <person name="Gutowska M.A."/>
            <person name="Wolf J."/>
            <person name="Bergner S.V."/>
            <person name="Schilhabel M.B."/>
            <person name="Klostermeier U.C."/>
            <person name="Beiko R.G."/>
            <person name="Rosenstiel P."/>
            <person name="Hippler M."/>
            <person name="Laroche J."/>
        </authorList>
    </citation>
    <scope>NUCLEOTIDE SEQUENCE [LARGE SCALE GENOMIC DNA]</scope>
    <source>
        <strain evidence="1 2">CCMP1005</strain>
    </source>
</reference>
<dbReference type="Proteomes" id="UP000266841">
    <property type="component" value="Unassembled WGS sequence"/>
</dbReference>
<accession>K0RMK3</accession>
<dbReference type="eggNOG" id="ENOG502SACR">
    <property type="taxonomic scope" value="Eukaryota"/>
</dbReference>
<dbReference type="AlphaFoldDB" id="K0RMK3"/>
<comment type="caution">
    <text evidence="1">The sequence shown here is derived from an EMBL/GenBank/DDBJ whole genome shotgun (WGS) entry which is preliminary data.</text>
</comment>
<protein>
    <submittedName>
        <fullName evidence="1">Uncharacterized protein</fullName>
    </submittedName>
</protein>
<gene>
    <name evidence="1" type="ORF">THAOC_30946</name>
</gene>
<organism evidence="1 2">
    <name type="scientific">Thalassiosira oceanica</name>
    <name type="common">Marine diatom</name>
    <dbReference type="NCBI Taxonomy" id="159749"/>
    <lineage>
        <taxon>Eukaryota</taxon>
        <taxon>Sar</taxon>
        <taxon>Stramenopiles</taxon>
        <taxon>Ochrophyta</taxon>
        <taxon>Bacillariophyta</taxon>
        <taxon>Coscinodiscophyceae</taxon>
        <taxon>Thalassiosirophycidae</taxon>
        <taxon>Thalassiosirales</taxon>
        <taxon>Thalassiosiraceae</taxon>
        <taxon>Thalassiosira</taxon>
    </lineage>
</organism>
<proteinExistence type="predicted"/>
<keyword evidence="2" id="KW-1185">Reference proteome</keyword>
<name>K0RMK3_THAOC</name>
<dbReference type="EMBL" id="AGNL01044177">
    <property type="protein sequence ID" value="EJK50116.1"/>
    <property type="molecule type" value="Genomic_DNA"/>
</dbReference>
<dbReference type="OrthoDB" id="436550at2759"/>
<sequence length="1033" mass="111276">MDPQRIVDAVDSVLKVAEDLSLGRNGVVTRFQSPFIGNSIPKALKAGTQDHFLAKARRAVIGSLASVLTSSDNSTNIPAILTTQLENSLGPLGILAPNESVGVAFYTHTKDGNRTKHTGEFDPDAGYKSIMWTIPFGKTETITLPELDFQLQGDFPLNLKVDAAPPELALSWGFKMSFGFDEDDGFFIYTWPDEESEFFISADFNLPNLNLSAELLRFLKVNTTNTDIYFGAGIFVDISKEAATGKSDDAPGSIRHGRLTREMLSRMPVKRDLFQICAAAAGVLKVEEGAISLNTDNANISDWLPTLTLGDPDSGILAIEAIARKEVTVGRTSTRRGRSLKDSDRRRLWQSTPDGAHIGQRLLCAEDLVETMNAGNLTCEFGNETEEVCVKLGKVTLDVEKIQDQVSPIISKLVNSQATGAFDEIAKPLSELEKRLPGVSDLTSKKIQFNNTEDILLADECTITPTRGMVCSGGVTGGLNRRLQSGCPSSFTPPSCSGSCTACGALDKPICLANLLKCKGASILGLAFPFMDDPTSVLDLLSGGDIVIIEFHPPPVILSFEQHMSYILFAPPVVELGLGFSATVKLEYSLVLDSKGIREAVEESNPLKALNSFAFRDTYDGVDRPLITFEAAVIASVSVSAAFVDAGVSGGVTFSVEIDWYDPYPETSGGLIRPFELLALGPNPLNWFTLRWQTDLNLFIYVKVGVFITVPLYGRSHLTLYELRAAYTQVIMALYNEPQPFPPLAQKSSSGQLSLSEWDPSNNVTCANKGGSVGNEELQCWETDSSAPIIQTFSGVRSLQNGNRRRLRRDLQAEAGSGSLLMECIQSDYDHGSNPTIVLNYGPCQISNSLLIITRTAITGVGRTTFSSLASGSVILPSPPQDGLVTTVGNSCDAQWTLTGDTSIEIKGREVNSGCKIIATSGTRPVDLWIDFDEQKAGCTNDYSVLVQDGLVTLNNGGATEATVTFDSSVFKDINIIMSPCNDVINIESTSSAQESISIYGGAGDDNVTLGTVLNAFDANVHANLIVYAGNGF</sequence>
<feature type="non-terminal residue" evidence="1">
    <location>
        <position position="1033"/>
    </location>
</feature>
<evidence type="ECO:0000313" key="1">
    <source>
        <dbReference type="EMBL" id="EJK50116.1"/>
    </source>
</evidence>
<evidence type="ECO:0000313" key="2">
    <source>
        <dbReference type="Proteomes" id="UP000266841"/>
    </source>
</evidence>